<dbReference type="AlphaFoldDB" id="A0A8J3DLS2"/>
<evidence type="ECO:0000313" key="1">
    <source>
        <dbReference type="EMBL" id="GHC68671.1"/>
    </source>
</evidence>
<evidence type="ECO:0000313" key="2">
    <source>
        <dbReference type="Proteomes" id="UP000641137"/>
    </source>
</evidence>
<name>A0A8J3DLS2_9HYPH</name>
<dbReference type="RefSeq" id="WP_189489195.1">
    <property type="nucleotide sequence ID" value="NZ_BMZO01000004.1"/>
</dbReference>
<protein>
    <submittedName>
        <fullName evidence="1">Uncharacterized protein</fullName>
    </submittedName>
</protein>
<sequence>MDRKKYYKFYDLIEPGDILLKSVSTNLNNRLTHAAQFFGKGPAHIVHAGIASSSGSIIETGGNGLGESAIVNIGKAETYDVFRCKMPEVAWEAYNVAQELVDKFGFNRERKITYRASGHKGSKLSIWNRKKSSGISIEYKMHSKLNYSSGASLFCSEFVVLCYQIALERFMTQGAVHEDLRRTFALESHCYNPAYLWRRLEKSACFDFLATCRDGRKIA</sequence>
<keyword evidence="2" id="KW-1185">Reference proteome</keyword>
<accession>A0A8J3DLS2</accession>
<dbReference type="Gene3D" id="3.90.1720.10">
    <property type="entry name" value="endopeptidase domain like (from Nostoc punctiforme)"/>
    <property type="match status" value="1"/>
</dbReference>
<reference evidence="1" key="1">
    <citation type="journal article" date="2014" name="Int. J. Syst. Evol. Microbiol.">
        <title>Complete genome sequence of Corynebacterium casei LMG S-19264T (=DSM 44701T), isolated from a smear-ripened cheese.</title>
        <authorList>
            <consortium name="US DOE Joint Genome Institute (JGI-PGF)"/>
            <person name="Walter F."/>
            <person name="Albersmeier A."/>
            <person name="Kalinowski J."/>
            <person name="Ruckert C."/>
        </authorList>
    </citation>
    <scope>NUCLEOTIDE SEQUENCE</scope>
    <source>
        <strain evidence="1">KCTC 42097</strain>
    </source>
</reference>
<dbReference type="EMBL" id="BMZO01000004">
    <property type="protein sequence ID" value="GHC68671.1"/>
    <property type="molecule type" value="Genomic_DNA"/>
</dbReference>
<reference evidence="1" key="2">
    <citation type="submission" date="2020-09" db="EMBL/GenBank/DDBJ databases">
        <authorList>
            <person name="Sun Q."/>
            <person name="Kim S."/>
        </authorList>
    </citation>
    <scope>NUCLEOTIDE SEQUENCE</scope>
    <source>
        <strain evidence="1">KCTC 42097</strain>
    </source>
</reference>
<proteinExistence type="predicted"/>
<organism evidence="1 2">
    <name type="scientific">Limoniibacter endophyticus</name>
    <dbReference type="NCBI Taxonomy" id="1565040"/>
    <lineage>
        <taxon>Bacteria</taxon>
        <taxon>Pseudomonadati</taxon>
        <taxon>Pseudomonadota</taxon>
        <taxon>Alphaproteobacteria</taxon>
        <taxon>Hyphomicrobiales</taxon>
        <taxon>Bartonellaceae</taxon>
        <taxon>Limoniibacter</taxon>
    </lineage>
</organism>
<gene>
    <name evidence="1" type="ORF">GCM10010136_13610</name>
</gene>
<comment type="caution">
    <text evidence="1">The sequence shown here is derived from an EMBL/GenBank/DDBJ whole genome shotgun (WGS) entry which is preliminary data.</text>
</comment>
<dbReference type="Proteomes" id="UP000641137">
    <property type="component" value="Unassembled WGS sequence"/>
</dbReference>